<accession>A0A255XLR2</accession>
<dbReference type="PANTHER" id="PTHR30472:SF25">
    <property type="entry name" value="ABC TRANSPORTER PERMEASE PROTEIN MJ0876-RELATED"/>
    <property type="match status" value="1"/>
</dbReference>
<organism evidence="9 10">
    <name type="scientific">Elstera cyanobacteriorum</name>
    <dbReference type="NCBI Taxonomy" id="2022747"/>
    <lineage>
        <taxon>Bacteria</taxon>
        <taxon>Pseudomonadati</taxon>
        <taxon>Pseudomonadota</taxon>
        <taxon>Alphaproteobacteria</taxon>
        <taxon>Rhodospirillales</taxon>
        <taxon>Rhodospirillaceae</taxon>
        <taxon>Elstera</taxon>
    </lineage>
</organism>
<evidence type="ECO:0000256" key="7">
    <source>
        <dbReference type="ARBA" id="ARBA00023136"/>
    </source>
</evidence>
<evidence type="ECO:0000256" key="2">
    <source>
        <dbReference type="ARBA" id="ARBA00007935"/>
    </source>
</evidence>
<comment type="caution">
    <text evidence="9">The sequence shown here is derived from an EMBL/GenBank/DDBJ whole genome shotgun (WGS) entry which is preliminary data.</text>
</comment>
<evidence type="ECO:0000256" key="8">
    <source>
        <dbReference type="SAM" id="Phobius"/>
    </source>
</evidence>
<dbReference type="AlphaFoldDB" id="A0A255XLR2"/>
<dbReference type="GO" id="GO:0033214">
    <property type="term" value="P:siderophore-iron import into cell"/>
    <property type="evidence" value="ECO:0007669"/>
    <property type="project" value="TreeGrafter"/>
</dbReference>
<evidence type="ECO:0000256" key="5">
    <source>
        <dbReference type="ARBA" id="ARBA00022692"/>
    </source>
</evidence>
<dbReference type="InterPro" id="IPR000522">
    <property type="entry name" value="ABC_transptr_permease_BtuC"/>
</dbReference>
<keyword evidence="6 8" id="KW-1133">Transmembrane helix</keyword>
<gene>
    <name evidence="9" type="ORF">CHR90_13055</name>
</gene>
<dbReference type="Pfam" id="PF01032">
    <property type="entry name" value="FecCD"/>
    <property type="match status" value="1"/>
</dbReference>
<dbReference type="GO" id="GO:0022857">
    <property type="term" value="F:transmembrane transporter activity"/>
    <property type="evidence" value="ECO:0007669"/>
    <property type="project" value="InterPro"/>
</dbReference>
<evidence type="ECO:0000256" key="6">
    <source>
        <dbReference type="ARBA" id="ARBA00022989"/>
    </source>
</evidence>
<evidence type="ECO:0000256" key="4">
    <source>
        <dbReference type="ARBA" id="ARBA00022475"/>
    </source>
</evidence>
<keyword evidence="7 8" id="KW-0472">Membrane</keyword>
<evidence type="ECO:0000256" key="3">
    <source>
        <dbReference type="ARBA" id="ARBA00022448"/>
    </source>
</evidence>
<feature type="transmembrane region" description="Helical" evidence="8">
    <location>
        <begin position="257"/>
        <end position="282"/>
    </location>
</feature>
<dbReference type="PANTHER" id="PTHR30472">
    <property type="entry name" value="FERRIC ENTEROBACTIN TRANSPORT SYSTEM PERMEASE PROTEIN"/>
    <property type="match status" value="1"/>
</dbReference>
<dbReference type="GO" id="GO:0005886">
    <property type="term" value="C:plasma membrane"/>
    <property type="evidence" value="ECO:0007669"/>
    <property type="project" value="UniProtKB-SubCell"/>
</dbReference>
<dbReference type="Proteomes" id="UP000216361">
    <property type="component" value="Unassembled WGS sequence"/>
</dbReference>
<feature type="transmembrane region" description="Helical" evidence="8">
    <location>
        <begin position="164"/>
        <end position="189"/>
    </location>
</feature>
<keyword evidence="4" id="KW-1003">Cell membrane</keyword>
<dbReference type="FunFam" id="1.10.3470.10:FF:000001">
    <property type="entry name" value="Vitamin B12 ABC transporter permease BtuC"/>
    <property type="match status" value="1"/>
</dbReference>
<name>A0A255XLR2_9PROT</name>
<feature type="transmembrane region" description="Helical" evidence="8">
    <location>
        <begin position="294"/>
        <end position="313"/>
    </location>
</feature>
<dbReference type="SUPFAM" id="SSF81345">
    <property type="entry name" value="ABC transporter involved in vitamin B12 uptake, BtuC"/>
    <property type="match status" value="1"/>
</dbReference>
<feature type="transmembrane region" description="Helical" evidence="8">
    <location>
        <begin position="70"/>
        <end position="90"/>
    </location>
</feature>
<feature type="transmembrane region" description="Helical" evidence="8">
    <location>
        <begin position="325"/>
        <end position="346"/>
    </location>
</feature>
<feature type="transmembrane region" description="Helical" evidence="8">
    <location>
        <begin position="209"/>
        <end position="230"/>
    </location>
</feature>
<dbReference type="CDD" id="cd06550">
    <property type="entry name" value="TM_ABC_iron-siderophores_like"/>
    <property type="match status" value="1"/>
</dbReference>
<keyword evidence="5 8" id="KW-0812">Transmembrane</keyword>
<feature type="transmembrane region" description="Helical" evidence="8">
    <location>
        <begin position="102"/>
        <end position="120"/>
    </location>
</feature>
<protein>
    <recommendedName>
        <fullName evidence="11">Iron ABC transporter</fullName>
    </recommendedName>
</protein>
<comment type="subcellular location">
    <subcellularLocation>
        <location evidence="1">Cell membrane</location>
        <topology evidence="1">Multi-pass membrane protein</topology>
    </subcellularLocation>
</comment>
<feature type="transmembrane region" description="Helical" evidence="8">
    <location>
        <begin position="132"/>
        <end position="152"/>
    </location>
</feature>
<reference evidence="9 10" key="1">
    <citation type="submission" date="2017-07" db="EMBL/GenBank/DDBJ databases">
        <title>Elstera cyanobacteriorum sp. nov., a novel bacterium isolated from cyanobacterial aggregates in a eutrophic lake.</title>
        <authorList>
            <person name="Cai H."/>
        </authorList>
    </citation>
    <scope>NUCLEOTIDE SEQUENCE [LARGE SCALE GENOMIC DNA]</scope>
    <source>
        <strain evidence="9 10">TH019</strain>
    </source>
</reference>
<evidence type="ECO:0000313" key="10">
    <source>
        <dbReference type="Proteomes" id="UP000216361"/>
    </source>
</evidence>
<evidence type="ECO:0008006" key="11">
    <source>
        <dbReference type="Google" id="ProtNLM"/>
    </source>
</evidence>
<sequence length="354" mass="35558">MSDASLLLPMSLSPLRRPLVLAGLGALVLLLAVLSLGIGAVKLSPAQVLTALIDPAADPSAALVLKAIRLPRLLLAALVGACLAGAGAAMQGLFRNPLADPGLIGVSSGAALAAVAAIVFGGRVPYLAGPALVPFAAFVGSGLATGATLLLAQHLQRGVGRASGVAGLLLAGLAITTITMAGVGFMTYLSDDRQMRDISYWTLGSMANGGWRGVSWVFPAALIALGGLLFHARSLDALALGEREAAHLGVPVARLRLILVILAALGVGAATAFCGVIGFLGLLGPHLARLLLGAGHRFVLPGAMLLGAALLMLADIGARTLAAPAELPVGLLTNLIGGSFFLWMLARQSKGGAL</sequence>
<proteinExistence type="inferred from homology"/>
<dbReference type="OrthoDB" id="9811975at2"/>
<dbReference type="Gene3D" id="1.10.3470.10">
    <property type="entry name" value="ABC transporter involved in vitamin B12 uptake, BtuC"/>
    <property type="match status" value="1"/>
</dbReference>
<dbReference type="InterPro" id="IPR037294">
    <property type="entry name" value="ABC_BtuC-like"/>
</dbReference>
<dbReference type="RefSeq" id="WP_094409458.1">
    <property type="nucleotide sequence ID" value="NZ_BMJZ01000002.1"/>
</dbReference>
<evidence type="ECO:0000313" key="9">
    <source>
        <dbReference type="EMBL" id="OYQ17896.1"/>
    </source>
</evidence>
<dbReference type="EMBL" id="NOXS01000033">
    <property type="protein sequence ID" value="OYQ17896.1"/>
    <property type="molecule type" value="Genomic_DNA"/>
</dbReference>
<keyword evidence="10" id="KW-1185">Reference proteome</keyword>
<evidence type="ECO:0000256" key="1">
    <source>
        <dbReference type="ARBA" id="ARBA00004651"/>
    </source>
</evidence>
<keyword evidence="3" id="KW-0813">Transport</keyword>
<comment type="similarity">
    <text evidence="2">Belongs to the binding-protein-dependent transport system permease family. FecCD subfamily.</text>
</comment>